<evidence type="ECO:0000256" key="1">
    <source>
        <dbReference type="SAM" id="MobiDB-lite"/>
    </source>
</evidence>
<feature type="region of interest" description="Disordered" evidence="1">
    <location>
        <begin position="27"/>
        <end position="310"/>
    </location>
</feature>
<dbReference type="AlphaFoldDB" id="K2MQW1"/>
<gene>
    <name evidence="3" type="ORF">MOQ_006734</name>
</gene>
<feature type="chain" id="PRO_5003863810" evidence="2">
    <location>
        <begin position="27"/>
        <end position="333"/>
    </location>
</feature>
<sequence length="333" mass="34656">MMMTCRLLCALLVLALCCCPSVGVRANDEVKQDDPSPPHTLEKPGPEDNSSRLTTHNVPKTGIVKDLGQLDSAVAGDGASGPSATKDGKGFSVQLGSASGTPNPTASSAKPDKTVVKSPEQDTEESNKNQLDNVRTPNTTITTMRPPSPQQPTTLAVPQSKASPAMIAPETGEGLPATNLSQESTQQTKENTRSNNETESGALEQLSGEGETQQQDQDTATLNLVESAATDSSSDSTAPSISTNDNDDAQRKANEDDDTDQRPNPKESNDHKADIINNAPESNETAQQKVTAAQSNETATPGDSDSSTAVSHTTSPLLLLLLVVCAAAVVVAA</sequence>
<comment type="caution">
    <text evidence="3">The sequence shown here is derived from an EMBL/GenBank/DDBJ whole genome shotgun (WGS) entry which is preliminary data.</text>
</comment>
<feature type="signal peptide" evidence="2">
    <location>
        <begin position="1"/>
        <end position="26"/>
    </location>
</feature>
<organism evidence="3 4">
    <name type="scientific">Trypanosoma cruzi marinkellei</name>
    <dbReference type="NCBI Taxonomy" id="85056"/>
    <lineage>
        <taxon>Eukaryota</taxon>
        <taxon>Discoba</taxon>
        <taxon>Euglenozoa</taxon>
        <taxon>Kinetoplastea</taxon>
        <taxon>Metakinetoplastina</taxon>
        <taxon>Trypanosomatida</taxon>
        <taxon>Trypanosomatidae</taxon>
        <taxon>Trypanosoma</taxon>
        <taxon>Schizotrypanum</taxon>
    </lineage>
</organism>
<reference evidence="3 4" key="1">
    <citation type="journal article" date="2012" name="BMC Genomics">
        <title>Comparative genomic analysis of human infective Trypanosoma cruzi lineages with the bat-restricted subspecies T. cruzi marinkellei.</title>
        <authorList>
            <person name="Franzen O."/>
            <person name="Talavera-Lopez C."/>
            <person name="Ochaya S."/>
            <person name="Butler C.E."/>
            <person name="Messenger L.A."/>
            <person name="Lewis M.D."/>
            <person name="Llewellyn M.S."/>
            <person name="Marinkelle C.J."/>
            <person name="Tyler K.M."/>
            <person name="Miles M.A."/>
            <person name="Andersson B."/>
        </authorList>
    </citation>
    <scope>NUCLEOTIDE SEQUENCE [LARGE SCALE GENOMIC DNA]</scope>
    <source>
        <strain evidence="3 4">B7</strain>
    </source>
</reference>
<evidence type="ECO:0000256" key="2">
    <source>
        <dbReference type="SAM" id="SignalP"/>
    </source>
</evidence>
<feature type="compositionally biased region" description="Polar residues" evidence="1">
    <location>
        <begin position="128"/>
        <end position="162"/>
    </location>
</feature>
<feature type="compositionally biased region" description="Basic and acidic residues" evidence="1">
    <location>
        <begin position="27"/>
        <end position="50"/>
    </location>
</feature>
<evidence type="ECO:0000313" key="4">
    <source>
        <dbReference type="Proteomes" id="UP000007350"/>
    </source>
</evidence>
<feature type="compositionally biased region" description="Low complexity" evidence="1">
    <location>
        <begin position="227"/>
        <end position="243"/>
    </location>
</feature>
<feature type="compositionally biased region" description="Polar residues" evidence="1">
    <location>
        <begin position="178"/>
        <end position="199"/>
    </location>
</feature>
<protein>
    <submittedName>
        <fullName evidence="3">Mucin-associated surface protein (MASP), putative</fullName>
    </submittedName>
</protein>
<evidence type="ECO:0000313" key="3">
    <source>
        <dbReference type="EMBL" id="EKF29480.1"/>
    </source>
</evidence>
<accession>K2MQW1</accession>
<feature type="compositionally biased region" description="Polar residues" evidence="1">
    <location>
        <begin position="279"/>
        <end position="310"/>
    </location>
</feature>
<feature type="compositionally biased region" description="Polar residues" evidence="1">
    <location>
        <begin position="210"/>
        <end position="224"/>
    </location>
</feature>
<feature type="compositionally biased region" description="Polar residues" evidence="1">
    <location>
        <begin position="94"/>
        <end position="108"/>
    </location>
</feature>
<feature type="compositionally biased region" description="Basic and acidic residues" evidence="1">
    <location>
        <begin position="248"/>
        <end position="274"/>
    </location>
</feature>
<name>K2MQW1_TRYCR</name>
<dbReference type="Proteomes" id="UP000007350">
    <property type="component" value="Unassembled WGS sequence"/>
</dbReference>
<keyword evidence="2" id="KW-0732">Signal</keyword>
<keyword evidence="4" id="KW-1185">Reference proteome</keyword>
<dbReference type="EMBL" id="AHKC01013116">
    <property type="protein sequence ID" value="EKF29480.1"/>
    <property type="molecule type" value="Genomic_DNA"/>
</dbReference>
<proteinExistence type="predicted"/>